<sequence>MNIEGIESSIDSLDINEIVALRKLATKKIKKLRKEKTKKIQTFIPATKHFDLTKAQFWAFNNGLIQKNTLYGFSQFAILNTIDMIIKQISIEEQSKKLINDNMNTNKQPNIPQSNKYTNVAEPQTGESIDIV</sequence>
<proteinExistence type="predicted"/>
<dbReference type="AlphaFoldDB" id="A0A6M3LW67"/>
<accession>A0A6M3LW67</accession>
<evidence type="ECO:0000313" key="1">
    <source>
        <dbReference type="EMBL" id="QJA99043.1"/>
    </source>
</evidence>
<organism evidence="1">
    <name type="scientific">viral metagenome</name>
    <dbReference type="NCBI Taxonomy" id="1070528"/>
    <lineage>
        <taxon>unclassified sequences</taxon>
        <taxon>metagenomes</taxon>
        <taxon>organismal metagenomes</taxon>
    </lineage>
</organism>
<dbReference type="EMBL" id="MT143935">
    <property type="protein sequence ID" value="QJH92970.1"/>
    <property type="molecule type" value="Genomic_DNA"/>
</dbReference>
<evidence type="ECO:0000313" key="2">
    <source>
        <dbReference type="EMBL" id="QJH92970.1"/>
    </source>
</evidence>
<reference evidence="1" key="1">
    <citation type="submission" date="2020-03" db="EMBL/GenBank/DDBJ databases">
        <title>The deep terrestrial virosphere.</title>
        <authorList>
            <person name="Holmfeldt K."/>
            <person name="Nilsson E."/>
            <person name="Simone D."/>
            <person name="Lopez-Fernandez M."/>
            <person name="Wu X."/>
            <person name="de Brujin I."/>
            <person name="Lundin D."/>
            <person name="Andersson A."/>
            <person name="Bertilsson S."/>
            <person name="Dopson M."/>
        </authorList>
    </citation>
    <scope>NUCLEOTIDE SEQUENCE</scope>
    <source>
        <strain evidence="1">MM171A01372</strain>
        <strain evidence="2">MM171B02443</strain>
    </source>
</reference>
<protein>
    <submittedName>
        <fullName evidence="1">Uncharacterized protein</fullName>
    </submittedName>
</protein>
<gene>
    <name evidence="1" type="ORF">MM171A01372_0002</name>
    <name evidence="2" type="ORF">MM171B02443_0006</name>
</gene>
<dbReference type="EMBL" id="MT143625">
    <property type="protein sequence ID" value="QJA99043.1"/>
    <property type="molecule type" value="Genomic_DNA"/>
</dbReference>
<name>A0A6M3LW67_9ZZZZ</name>